<gene>
    <name evidence="2" type="ORF">MARPO_0008s0228</name>
</gene>
<evidence type="ECO:0000313" key="2">
    <source>
        <dbReference type="EMBL" id="PTQ47482.1"/>
    </source>
</evidence>
<evidence type="ECO:0000256" key="1">
    <source>
        <dbReference type="SAM" id="MobiDB-lite"/>
    </source>
</evidence>
<dbReference type="Proteomes" id="UP000244005">
    <property type="component" value="Unassembled WGS sequence"/>
</dbReference>
<evidence type="ECO:0000313" key="3">
    <source>
        <dbReference type="Proteomes" id="UP000244005"/>
    </source>
</evidence>
<dbReference type="AlphaFoldDB" id="A0A2R6XN01"/>
<sequence length="242" mass="26138">MMTVYRSIVPFLAGRALRPRPGKRTSFGQKASGEGSGVEENAGGGLAVASRLPDEDRPGIGSPPEEGGELGLAMVNGNRSRPGYPKGLRSRPTSQYLRGLLSPGFTVSSTSCTSTVGIQSTPHSKIQTGFIILLHRAAAASGRHMQSRERRWCLPHVTHSNVNGWLGPELILAKLESPIPSVYFSWLENLPGLIGLQVAAAAGPGPINSLHRTLLHLRLSDFSFSWKKLRLERVRTDLPLYG</sequence>
<name>A0A2R6XN01_MARPO</name>
<feature type="region of interest" description="Disordered" evidence="1">
    <location>
        <begin position="18"/>
        <end position="89"/>
    </location>
</feature>
<protein>
    <submittedName>
        <fullName evidence="2">Uncharacterized protein</fullName>
    </submittedName>
</protein>
<dbReference type="Gramene" id="Mp8g09940.1">
    <property type="protein sequence ID" value="Mp8g09940.1.cds"/>
    <property type="gene ID" value="Mp8g09940"/>
</dbReference>
<reference evidence="3" key="1">
    <citation type="journal article" date="2017" name="Cell">
        <title>Insights into land plant evolution garnered from the Marchantia polymorpha genome.</title>
        <authorList>
            <person name="Bowman J.L."/>
            <person name="Kohchi T."/>
            <person name="Yamato K.T."/>
            <person name="Jenkins J."/>
            <person name="Shu S."/>
            <person name="Ishizaki K."/>
            <person name="Yamaoka S."/>
            <person name="Nishihama R."/>
            <person name="Nakamura Y."/>
            <person name="Berger F."/>
            <person name="Adam C."/>
            <person name="Aki S.S."/>
            <person name="Althoff F."/>
            <person name="Araki T."/>
            <person name="Arteaga-Vazquez M.A."/>
            <person name="Balasubrmanian S."/>
            <person name="Barry K."/>
            <person name="Bauer D."/>
            <person name="Boehm C.R."/>
            <person name="Briginshaw L."/>
            <person name="Caballero-Perez J."/>
            <person name="Catarino B."/>
            <person name="Chen F."/>
            <person name="Chiyoda S."/>
            <person name="Chovatia M."/>
            <person name="Davies K.M."/>
            <person name="Delmans M."/>
            <person name="Demura T."/>
            <person name="Dierschke T."/>
            <person name="Dolan L."/>
            <person name="Dorantes-Acosta A.E."/>
            <person name="Eklund D.M."/>
            <person name="Florent S.N."/>
            <person name="Flores-Sandoval E."/>
            <person name="Fujiyama A."/>
            <person name="Fukuzawa H."/>
            <person name="Galik B."/>
            <person name="Grimanelli D."/>
            <person name="Grimwood J."/>
            <person name="Grossniklaus U."/>
            <person name="Hamada T."/>
            <person name="Haseloff J."/>
            <person name="Hetherington A.J."/>
            <person name="Higo A."/>
            <person name="Hirakawa Y."/>
            <person name="Hundley H.N."/>
            <person name="Ikeda Y."/>
            <person name="Inoue K."/>
            <person name="Inoue S.I."/>
            <person name="Ishida S."/>
            <person name="Jia Q."/>
            <person name="Kakita M."/>
            <person name="Kanazawa T."/>
            <person name="Kawai Y."/>
            <person name="Kawashima T."/>
            <person name="Kennedy M."/>
            <person name="Kinose K."/>
            <person name="Kinoshita T."/>
            <person name="Kohara Y."/>
            <person name="Koide E."/>
            <person name="Komatsu K."/>
            <person name="Kopischke S."/>
            <person name="Kubo M."/>
            <person name="Kyozuka J."/>
            <person name="Lagercrantz U."/>
            <person name="Lin S.S."/>
            <person name="Lindquist E."/>
            <person name="Lipzen A.M."/>
            <person name="Lu C.W."/>
            <person name="De Luna E."/>
            <person name="Martienssen R.A."/>
            <person name="Minamino N."/>
            <person name="Mizutani M."/>
            <person name="Mizutani M."/>
            <person name="Mochizuki N."/>
            <person name="Monte I."/>
            <person name="Mosher R."/>
            <person name="Nagasaki H."/>
            <person name="Nakagami H."/>
            <person name="Naramoto S."/>
            <person name="Nishitani K."/>
            <person name="Ohtani M."/>
            <person name="Okamoto T."/>
            <person name="Okumura M."/>
            <person name="Phillips J."/>
            <person name="Pollak B."/>
            <person name="Reinders A."/>
            <person name="Rovekamp M."/>
            <person name="Sano R."/>
            <person name="Sawa S."/>
            <person name="Schmid M.W."/>
            <person name="Shirakawa M."/>
            <person name="Solano R."/>
            <person name="Spunde A."/>
            <person name="Suetsugu N."/>
            <person name="Sugano S."/>
            <person name="Sugiyama A."/>
            <person name="Sun R."/>
            <person name="Suzuki Y."/>
            <person name="Takenaka M."/>
            <person name="Takezawa D."/>
            <person name="Tomogane H."/>
            <person name="Tsuzuki M."/>
            <person name="Ueda T."/>
            <person name="Umeda M."/>
            <person name="Ward J.M."/>
            <person name="Watanabe Y."/>
            <person name="Yazaki K."/>
            <person name="Yokoyama R."/>
            <person name="Yoshitake Y."/>
            <person name="Yotsui I."/>
            <person name="Zachgo S."/>
            <person name="Schmutz J."/>
        </authorList>
    </citation>
    <scope>NUCLEOTIDE SEQUENCE [LARGE SCALE GENOMIC DNA]</scope>
    <source>
        <strain evidence="3">Tak-1</strain>
    </source>
</reference>
<organism evidence="2 3">
    <name type="scientific">Marchantia polymorpha</name>
    <name type="common">Common liverwort</name>
    <name type="synonym">Marchantia aquatica</name>
    <dbReference type="NCBI Taxonomy" id="3197"/>
    <lineage>
        <taxon>Eukaryota</taxon>
        <taxon>Viridiplantae</taxon>
        <taxon>Streptophyta</taxon>
        <taxon>Embryophyta</taxon>
        <taxon>Marchantiophyta</taxon>
        <taxon>Marchantiopsida</taxon>
        <taxon>Marchantiidae</taxon>
        <taxon>Marchantiales</taxon>
        <taxon>Marchantiaceae</taxon>
        <taxon>Marchantia</taxon>
    </lineage>
</organism>
<proteinExistence type="predicted"/>
<dbReference type="EMBL" id="KZ772680">
    <property type="protein sequence ID" value="PTQ47482.1"/>
    <property type="molecule type" value="Genomic_DNA"/>
</dbReference>
<accession>A0A2R6XN01</accession>
<keyword evidence="3" id="KW-1185">Reference proteome</keyword>